<feature type="domain" description="Myb-like" evidence="2">
    <location>
        <begin position="81"/>
        <end position="135"/>
    </location>
</feature>
<feature type="region of interest" description="Disordered" evidence="1">
    <location>
        <begin position="142"/>
        <end position="166"/>
    </location>
</feature>
<dbReference type="Gene3D" id="1.10.10.60">
    <property type="entry name" value="Homeodomain-like"/>
    <property type="match status" value="1"/>
</dbReference>
<dbReference type="InterPro" id="IPR009057">
    <property type="entry name" value="Homeodomain-like_sf"/>
</dbReference>
<dbReference type="InterPro" id="IPR001005">
    <property type="entry name" value="SANT/Myb"/>
</dbReference>
<dbReference type="EMBL" id="FN649760">
    <property type="protein sequence ID" value="CBJ34041.1"/>
    <property type="molecule type" value="Genomic_DNA"/>
</dbReference>
<dbReference type="Proteomes" id="UP000002630">
    <property type="component" value="Unassembled WGS sequence"/>
</dbReference>
<reference evidence="3 4" key="1">
    <citation type="journal article" date="2010" name="Nature">
        <title>The Ectocarpus genome and the independent evolution of multicellularity in brown algae.</title>
        <authorList>
            <person name="Cock J.M."/>
            <person name="Sterck L."/>
            <person name="Rouze P."/>
            <person name="Scornet D."/>
            <person name="Allen A.E."/>
            <person name="Amoutzias G."/>
            <person name="Anthouard V."/>
            <person name="Artiguenave F."/>
            <person name="Aury J.M."/>
            <person name="Badger J.H."/>
            <person name="Beszteri B."/>
            <person name="Billiau K."/>
            <person name="Bonnet E."/>
            <person name="Bothwell J.H."/>
            <person name="Bowler C."/>
            <person name="Boyen C."/>
            <person name="Brownlee C."/>
            <person name="Carrano C.J."/>
            <person name="Charrier B."/>
            <person name="Cho G.Y."/>
            <person name="Coelho S.M."/>
            <person name="Collen J."/>
            <person name="Corre E."/>
            <person name="Da Silva C."/>
            <person name="Delage L."/>
            <person name="Delaroque N."/>
            <person name="Dittami S.M."/>
            <person name="Doulbeau S."/>
            <person name="Elias M."/>
            <person name="Farnham G."/>
            <person name="Gachon C.M."/>
            <person name="Gschloessl B."/>
            <person name="Heesch S."/>
            <person name="Jabbari K."/>
            <person name="Jubin C."/>
            <person name="Kawai H."/>
            <person name="Kimura K."/>
            <person name="Kloareg B."/>
            <person name="Kupper F.C."/>
            <person name="Lang D."/>
            <person name="Le Bail A."/>
            <person name="Leblanc C."/>
            <person name="Lerouge P."/>
            <person name="Lohr M."/>
            <person name="Lopez P.J."/>
            <person name="Martens C."/>
            <person name="Maumus F."/>
            <person name="Michel G."/>
            <person name="Miranda-Saavedra D."/>
            <person name="Morales J."/>
            <person name="Moreau H."/>
            <person name="Motomura T."/>
            <person name="Nagasato C."/>
            <person name="Napoli C.A."/>
            <person name="Nelson D.R."/>
            <person name="Nyvall-Collen P."/>
            <person name="Peters A.F."/>
            <person name="Pommier C."/>
            <person name="Potin P."/>
            <person name="Poulain J."/>
            <person name="Quesneville H."/>
            <person name="Read B."/>
            <person name="Rensing S.A."/>
            <person name="Ritter A."/>
            <person name="Rousvoal S."/>
            <person name="Samanta M."/>
            <person name="Samson G."/>
            <person name="Schroeder D.C."/>
            <person name="Segurens B."/>
            <person name="Strittmatter M."/>
            <person name="Tonon T."/>
            <person name="Tregear J.W."/>
            <person name="Valentin K."/>
            <person name="von Dassow P."/>
            <person name="Yamagishi T."/>
            <person name="Van de Peer Y."/>
            <person name="Wincker P."/>
        </authorList>
    </citation>
    <scope>NUCLEOTIDE SEQUENCE [LARGE SCALE GENOMIC DNA]</scope>
    <source>
        <strain evidence="4">Ec32 / CCAP1310/4</strain>
    </source>
</reference>
<evidence type="ECO:0000256" key="1">
    <source>
        <dbReference type="SAM" id="MobiDB-lite"/>
    </source>
</evidence>
<proteinExistence type="predicted"/>
<dbReference type="SUPFAM" id="SSF46689">
    <property type="entry name" value="Homeodomain-like"/>
    <property type="match status" value="1"/>
</dbReference>
<feature type="region of interest" description="Disordered" evidence="1">
    <location>
        <begin position="260"/>
        <end position="301"/>
    </location>
</feature>
<evidence type="ECO:0000313" key="4">
    <source>
        <dbReference type="Proteomes" id="UP000002630"/>
    </source>
</evidence>
<protein>
    <recommendedName>
        <fullName evidence="2">Myb-like domain-containing protein</fullName>
    </recommendedName>
</protein>
<feature type="region of interest" description="Disordered" evidence="1">
    <location>
        <begin position="313"/>
        <end position="339"/>
    </location>
</feature>
<evidence type="ECO:0000313" key="3">
    <source>
        <dbReference type="EMBL" id="CBJ34041.1"/>
    </source>
</evidence>
<sequence>MSDASNARAVASSHERHDVAGRDSNIPRGAAPVLDWWRSQRLTKTPSVGVVGAARFPLGQPSTGNHADMDSACRLKTVGRDANGEEEPWTKAQMHSLRRAQAETAPSTSAFWSAVACNVDGRNPQECQQKWFEHFATPRGRSRNASARGCISQRIGTPPSDDMSRNTPAAAAYRSLAPAKQTPERGASDDLFQATPIRGHRRFGVQARGDVLDTRTPRTPAGPGAPCRDSSALDAAPGCEDADYKRGVSRKYVKALSKRMRKGALQSGKNRKAARGQAIRKPASVVAGRTTHTAAVSGGHKLQVCVSGSGAVSVQSTYNSDDGASSVSDDVESDDDDSR</sequence>
<organism evidence="3 4">
    <name type="scientific">Ectocarpus siliculosus</name>
    <name type="common">Brown alga</name>
    <name type="synonym">Conferva siliculosa</name>
    <dbReference type="NCBI Taxonomy" id="2880"/>
    <lineage>
        <taxon>Eukaryota</taxon>
        <taxon>Sar</taxon>
        <taxon>Stramenopiles</taxon>
        <taxon>Ochrophyta</taxon>
        <taxon>PX clade</taxon>
        <taxon>Phaeophyceae</taxon>
        <taxon>Ectocarpales</taxon>
        <taxon>Ectocarpaceae</taxon>
        <taxon>Ectocarpus</taxon>
    </lineage>
</organism>
<dbReference type="PROSITE" id="PS50090">
    <property type="entry name" value="MYB_LIKE"/>
    <property type="match status" value="1"/>
</dbReference>
<gene>
    <name evidence="3" type="ORF">Esi_0891_0004</name>
</gene>
<name>D7G8K9_ECTSI</name>
<keyword evidence="4" id="KW-1185">Reference proteome</keyword>
<feature type="compositionally biased region" description="Acidic residues" evidence="1">
    <location>
        <begin position="329"/>
        <end position="339"/>
    </location>
</feature>
<evidence type="ECO:0000259" key="2">
    <source>
        <dbReference type="PROSITE" id="PS50090"/>
    </source>
</evidence>
<dbReference type="AlphaFoldDB" id="D7G8K9"/>
<dbReference type="InParanoid" id="D7G8K9"/>
<feature type="region of interest" description="Disordered" evidence="1">
    <location>
        <begin position="1"/>
        <end position="29"/>
    </location>
</feature>
<accession>D7G8K9</accession>